<proteinExistence type="predicted"/>
<dbReference type="InterPro" id="IPR036928">
    <property type="entry name" value="AS_sf"/>
</dbReference>
<keyword evidence="2" id="KW-0808">Transferase</keyword>
<reference evidence="2 3" key="1">
    <citation type="submission" date="2016-11" db="EMBL/GenBank/DDBJ databases">
        <authorList>
            <person name="Varghese N."/>
            <person name="Submissions S."/>
        </authorList>
    </citation>
    <scope>NUCLEOTIDE SEQUENCE [LARGE SCALE GENOMIC DNA]</scope>
    <source>
        <strain evidence="2 3">DSM 29341</strain>
    </source>
</reference>
<accession>A0A1M4WA95</accession>
<evidence type="ECO:0000259" key="1">
    <source>
        <dbReference type="Pfam" id="PF01425"/>
    </source>
</evidence>
<evidence type="ECO:0000313" key="3">
    <source>
        <dbReference type="Proteomes" id="UP000325134"/>
    </source>
</evidence>
<protein>
    <submittedName>
        <fullName evidence="2">Aspartyl-tRNA(Asn)/glutamyl-tRNA(Gln) amidotransferase subunit A</fullName>
    </submittedName>
</protein>
<dbReference type="Proteomes" id="UP000325134">
    <property type="component" value="Unassembled WGS sequence"/>
</dbReference>
<dbReference type="Gene3D" id="3.90.1300.10">
    <property type="entry name" value="Amidase signature (AS) domain"/>
    <property type="match status" value="1"/>
</dbReference>
<dbReference type="PROSITE" id="PS00571">
    <property type="entry name" value="AMIDASES"/>
    <property type="match status" value="1"/>
</dbReference>
<dbReference type="AlphaFoldDB" id="A0A1M4WA95"/>
<dbReference type="SUPFAM" id="SSF75304">
    <property type="entry name" value="Amidase signature (AS) enzymes"/>
    <property type="match status" value="1"/>
</dbReference>
<gene>
    <name evidence="2" type="ORF">SAMN05444279_10849</name>
</gene>
<feature type="domain" description="Amidase" evidence="1">
    <location>
        <begin position="25"/>
        <end position="431"/>
    </location>
</feature>
<dbReference type="RefSeq" id="WP_149775458.1">
    <property type="nucleotide sequence ID" value="NZ_FQVK01000008.1"/>
</dbReference>
<organism evidence="2 3">
    <name type="scientific">Ruegeria intermedia</name>
    <dbReference type="NCBI Taxonomy" id="996115"/>
    <lineage>
        <taxon>Bacteria</taxon>
        <taxon>Pseudomonadati</taxon>
        <taxon>Pseudomonadota</taxon>
        <taxon>Alphaproteobacteria</taxon>
        <taxon>Rhodobacterales</taxon>
        <taxon>Roseobacteraceae</taxon>
        <taxon>Ruegeria</taxon>
    </lineage>
</organism>
<dbReference type="InterPro" id="IPR020556">
    <property type="entry name" value="Amidase_CS"/>
</dbReference>
<dbReference type="PANTHER" id="PTHR11895:SF176">
    <property type="entry name" value="AMIDASE AMID-RELATED"/>
    <property type="match status" value="1"/>
</dbReference>
<dbReference type="GO" id="GO:0016740">
    <property type="term" value="F:transferase activity"/>
    <property type="evidence" value="ECO:0007669"/>
    <property type="project" value="UniProtKB-KW"/>
</dbReference>
<dbReference type="InterPro" id="IPR023631">
    <property type="entry name" value="Amidase_dom"/>
</dbReference>
<sequence length="442" mass="46627">MQGWLTMTACDLGRGIGMGQIDPEELTEVYLAAIDAHPHRDRIYARVTHDRARAEARAARERAAQGLRRSLLDGVPISWKDLFDTAGIGTEAGSALLRGRVPDHDATVLRNATAMGAVCLGKTHMSELAFSGLGLNPVTATPPCVNDEKAVPGGSSSGAAASVAFGLAACGIGSDTGGSVRIPAAWNDLVGLKTTSGRLSLEGVVPLCLRFDTVGPLVRSVEDAAQMLALLEGGTPTDLRGASLKGRRFADLQTIAQDDLRDAPRQAHAEALDRLRDAGAEIVPLEVPELAEAMGLSGVLYTTEAYGLWRDVIEANPEAMYPEILGRFRAGKGHSGPDYVAAWSRLKACRSAWDAATAGFDAVLAPTAPILPPDLDRLMNDHDYYVTENLLALRNTRIGNLMGLAALSLPTKTPSCGLMMLGYPGSEEALLRLGAAAEAVLT</sequence>
<dbReference type="OrthoDB" id="9811471at2"/>
<dbReference type="InterPro" id="IPR000120">
    <property type="entry name" value="Amidase"/>
</dbReference>
<evidence type="ECO:0000313" key="2">
    <source>
        <dbReference type="EMBL" id="SHE78080.1"/>
    </source>
</evidence>
<dbReference type="PANTHER" id="PTHR11895">
    <property type="entry name" value="TRANSAMIDASE"/>
    <property type="match status" value="1"/>
</dbReference>
<dbReference type="EMBL" id="FQVK01000008">
    <property type="protein sequence ID" value="SHE78080.1"/>
    <property type="molecule type" value="Genomic_DNA"/>
</dbReference>
<name>A0A1M4WA95_9RHOB</name>
<keyword evidence="3" id="KW-1185">Reference proteome</keyword>
<dbReference type="Pfam" id="PF01425">
    <property type="entry name" value="Amidase"/>
    <property type="match status" value="1"/>
</dbReference>